<evidence type="ECO:0000256" key="4">
    <source>
        <dbReference type="ARBA" id="ARBA00022840"/>
    </source>
</evidence>
<dbReference type="Pfam" id="PF00005">
    <property type="entry name" value="ABC_tran"/>
    <property type="match status" value="1"/>
</dbReference>
<dbReference type="CDD" id="cd03230">
    <property type="entry name" value="ABC_DR_subfamily_A"/>
    <property type="match status" value="1"/>
</dbReference>
<protein>
    <submittedName>
        <fullName evidence="6">ABC transporter ATP-binding protein</fullName>
    </submittedName>
</protein>
<dbReference type="Proteomes" id="UP000253805">
    <property type="component" value="Unassembled WGS sequence"/>
</dbReference>
<name>A0A369P0A3_9ACTN</name>
<reference evidence="6 7" key="1">
    <citation type="journal article" date="2018" name="Elife">
        <title>Discovery and characterization of a prevalent human gut bacterial enzyme sufficient for the inactivation of a family of plant toxins.</title>
        <authorList>
            <person name="Koppel N."/>
            <person name="Bisanz J.E."/>
            <person name="Pandelia M.E."/>
            <person name="Turnbaugh P.J."/>
            <person name="Balskus E.P."/>
        </authorList>
    </citation>
    <scope>NUCLEOTIDE SEQUENCE [LARGE SCALE GENOMIC DNA]</scope>
    <source>
        <strain evidence="6 7">OB21 GAM 11</strain>
    </source>
</reference>
<dbReference type="GO" id="GO:0005524">
    <property type="term" value="F:ATP binding"/>
    <property type="evidence" value="ECO:0007669"/>
    <property type="project" value="UniProtKB-KW"/>
</dbReference>
<dbReference type="PROSITE" id="PS50893">
    <property type="entry name" value="ABC_TRANSPORTER_2"/>
    <property type="match status" value="1"/>
</dbReference>
<dbReference type="InterPro" id="IPR003593">
    <property type="entry name" value="AAA+_ATPase"/>
</dbReference>
<evidence type="ECO:0000313" key="6">
    <source>
        <dbReference type="EMBL" id="RDC43686.1"/>
    </source>
</evidence>
<evidence type="ECO:0000256" key="1">
    <source>
        <dbReference type="ARBA" id="ARBA00005417"/>
    </source>
</evidence>
<dbReference type="AlphaFoldDB" id="A0A369P0A3"/>
<comment type="caution">
    <text evidence="6">The sequence shown here is derived from an EMBL/GenBank/DDBJ whole genome shotgun (WGS) entry which is preliminary data.</text>
</comment>
<dbReference type="SMART" id="SM00382">
    <property type="entry name" value="AAA"/>
    <property type="match status" value="1"/>
</dbReference>
<evidence type="ECO:0000256" key="2">
    <source>
        <dbReference type="ARBA" id="ARBA00022448"/>
    </source>
</evidence>
<comment type="similarity">
    <text evidence="1">Belongs to the ABC transporter superfamily.</text>
</comment>
<feature type="domain" description="ABC transporter" evidence="5">
    <location>
        <begin position="20"/>
        <end position="247"/>
    </location>
</feature>
<dbReference type="PANTHER" id="PTHR43335">
    <property type="entry name" value="ABC TRANSPORTER, ATP-BINDING PROTEIN"/>
    <property type="match status" value="1"/>
</dbReference>
<sequence>MPTPLTPARRRGSSPVETALTVDHLTKSFGGRKAVDDVSFALPEGAFLSVFGPNGAGKTTLLRMLATLSRPTEGTVTLAGIDVKEEPERVRETIGLISHNPMLYPDLTAEENLLLYAKLYGVADPERRVIELLDAVGLKHRRLDRVRTFSRGMTQRVSIARALVNDPSVVLLDEPYSGLDPHAMHIFDELIASVREGRTFVMVSHDLDKGLALASHVLVLARGRVVHFGEKDQMSPDEFADLYRTTVGMGVS</sequence>
<organism evidence="6 7">
    <name type="scientific">Adlercreutzia equolifaciens subsp. celatus</name>
    <dbReference type="NCBI Taxonomy" id="394340"/>
    <lineage>
        <taxon>Bacteria</taxon>
        <taxon>Bacillati</taxon>
        <taxon>Actinomycetota</taxon>
        <taxon>Coriobacteriia</taxon>
        <taxon>Eggerthellales</taxon>
        <taxon>Eggerthellaceae</taxon>
        <taxon>Adlercreutzia</taxon>
    </lineage>
</organism>
<keyword evidence="3" id="KW-0547">Nucleotide-binding</keyword>
<evidence type="ECO:0000259" key="5">
    <source>
        <dbReference type="PROSITE" id="PS50893"/>
    </source>
</evidence>
<dbReference type="InterPro" id="IPR003439">
    <property type="entry name" value="ABC_transporter-like_ATP-bd"/>
</dbReference>
<dbReference type="RefSeq" id="WP_114549231.1">
    <property type="nucleotide sequence ID" value="NZ_PPUT01000018.1"/>
</dbReference>
<keyword evidence="2" id="KW-0813">Transport</keyword>
<dbReference type="EMBL" id="PPUT01000018">
    <property type="protein sequence ID" value="RDC43686.1"/>
    <property type="molecule type" value="Genomic_DNA"/>
</dbReference>
<dbReference type="SUPFAM" id="SSF52540">
    <property type="entry name" value="P-loop containing nucleoside triphosphate hydrolases"/>
    <property type="match status" value="1"/>
</dbReference>
<dbReference type="GO" id="GO:0016887">
    <property type="term" value="F:ATP hydrolysis activity"/>
    <property type="evidence" value="ECO:0007669"/>
    <property type="project" value="InterPro"/>
</dbReference>
<dbReference type="InterPro" id="IPR027417">
    <property type="entry name" value="P-loop_NTPase"/>
</dbReference>
<dbReference type="Gene3D" id="3.40.50.300">
    <property type="entry name" value="P-loop containing nucleotide triphosphate hydrolases"/>
    <property type="match status" value="1"/>
</dbReference>
<accession>A0A369P0A3</accession>
<gene>
    <name evidence="6" type="ORF">C1850_07505</name>
</gene>
<evidence type="ECO:0000313" key="7">
    <source>
        <dbReference type="Proteomes" id="UP000253805"/>
    </source>
</evidence>
<proteinExistence type="inferred from homology"/>
<evidence type="ECO:0000256" key="3">
    <source>
        <dbReference type="ARBA" id="ARBA00022741"/>
    </source>
</evidence>
<keyword evidence="4 6" id="KW-0067">ATP-binding</keyword>